<dbReference type="Pfam" id="PF04108">
    <property type="entry name" value="ATG17_like"/>
    <property type="match status" value="1"/>
</dbReference>
<feature type="domain" description="Autophagy protein ATG17-like" evidence="8">
    <location>
        <begin position="1"/>
        <end position="69"/>
    </location>
</feature>
<dbReference type="STRING" id="2070753.A0A3A2Z2N8"/>
<keyword evidence="5" id="KW-0472">Membrane</keyword>
<name>A0A3A2Z2N8_9EURO</name>
<comment type="subcellular location">
    <subcellularLocation>
        <location evidence="7">Cytoplasm</location>
    </subcellularLocation>
    <subcellularLocation>
        <location evidence="7">Preautophagosomal structure membrane</location>
        <topology evidence="7">Peripheral membrane protein</topology>
    </subcellularLocation>
</comment>
<evidence type="ECO:0000313" key="9">
    <source>
        <dbReference type="EMBL" id="RJE16473.1"/>
    </source>
</evidence>
<dbReference type="PANTHER" id="PTHR28005">
    <property type="entry name" value="AUTOPHAGY-RELATED PROTEIN 17"/>
    <property type="match status" value="1"/>
</dbReference>
<protein>
    <recommendedName>
        <fullName evidence="2 7">Autophagy-related protein 17</fullName>
    </recommendedName>
</protein>
<comment type="caution">
    <text evidence="9">The sequence shown here is derived from an EMBL/GenBank/DDBJ whole genome shotgun (WGS) entry which is preliminary data.</text>
</comment>
<comment type="function">
    <text evidence="6">Autophagy-specific protein that functions in response to autophagy-inducing signals as a scaffold to recruit other ATG proteins to organize pre-autophagosomal structure (PAS) formation. Modulates the timing and magnitude of the autophagy response, such as the size of the sequestering vesicles. Plays particularly a role in pexophagy and nucleophagy.</text>
</comment>
<gene>
    <name evidence="9" type="ORF">PHISCL_11190</name>
</gene>
<keyword evidence="3 7" id="KW-0963">Cytoplasm</keyword>
<accession>A0A3A2Z2N8</accession>
<evidence type="ECO:0000256" key="7">
    <source>
        <dbReference type="RuleBase" id="RU368080"/>
    </source>
</evidence>
<evidence type="ECO:0000256" key="5">
    <source>
        <dbReference type="ARBA" id="ARBA00023136"/>
    </source>
</evidence>
<dbReference type="EMBL" id="MVGC01004658">
    <property type="protein sequence ID" value="RJE16473.1"/>
    <property type="molecule type" value="Genomic_DNA"/>
</dbReference>
<sequence length="73" mass="8351">MLRETIVHASFRPEGEEPRSLHDFLDERGVDELHTALKSSIDRTNNAQAELDTSNNAFDDELHSIKRALGNYR</sequence>
<keyword evidence="10" id="KW-1185">Reference proteome</keyword>
<keyword evidence="4 7" id="KW-0072">Autophagy</keyword>
<dbReference type="Proteomes" id="UP000266188">
    <property type="component" value="Unassembled WGS sequence"/>
</dbReference>
<feature type="non-terminal residue" evidence="9">
    <location>
        <position position="73"/>
    </location>
</feature>
<dbReference type="AlphaFoldDB" id="A0A3A2Z2N8"/>
<evidence type="ECO:0000256" key="3">
    <source>
        <dbReference type="ARBA" id="ARBA00022490"/>
    </source>
</evidence>
<comment type="function">
    <text evidence="7">Autophagy-specific protein that functions in response to autophagy-inducing signals as a scaffold to recruit other ATG proteins to organize preautophagosomal structure (PAS) formation. Modulates the timing and magnitude of the autophagy response, such as the size of the sequestering vesicles. Plays particularly a role in pexophagy and nucleophagy.</text>
</comment>
<evidence type="ECO:0000259" key="8">
    <source>
        <dbReference type="Pfam" id="PF04108"/>
    </source>
</evidence>
<dbReference type="OrthoDB" id="1937984at2759"/>
<dbReference type="InterPro" id="IPR045326">
    <property type="entry name" value="ATG17-like_dom"/>
</dbReference>
<dbReference type="GO" id="GO:0000045">
    <property type="term" value="P:autophagosome assembly"/>
    <property type="evidence" value="ECO:0007669"/>
    <property type="project" value="TreeGrafter"/>
</dbReference>
<dbReference type="PANTHER" id="PTHR28005:SF1">
    <property type="entry name" value="AUTOPHAGY-RELATED PROTEIN 17"/>
    <property type="match status" value="1"/>
</dbReference>
<dbReference type="GO" id="GO:1990316">
    <property type="term" value="C:Atg1/ULK1 kinase complex"/>
    <property type="evidence" value="ECO:0007669"/>
    <property type="project" value="TreeGrafter"/>
</dbReference>
<evidence type="ECO:0000256" key="6">
    <source>
        <dbReference type="ARBA" id="ARBA00024948"/>
    </source>
</evidence>
<dbReference type="GO" id="GO:0034045">
    <property type="term" value="C:phagophore assembly site membrane"/>
    <property type="evidence" value="ECO:0007669"/>
    <property type="project" value="UniProtKB-SubCell"/>
</dbReference>
<reference evidence="10" key="1">
    <citation type="submission" date="2017-02" db="EMBL/GenBank/DDBJ databases">
        <authorList>
            <person name="Tafer H."/>
            <person name="Lopandic K."/>
        </authorList>
    </citation>
    <scope>NUCLEOTIDE SEQUENCE [LARGE SCALE GENOMIC DNA]</scope>
    <source>
        <strain evidence="10">CBS 366.77</strain>
    </source>
</reference>
<evidence type="ECO:0000256" key="4">
    <source>
        <dbReference type="ARBA" id="ARBA00023006"/>
    </source>
</evidence>
<dbReference type="GO" id="GO:0000422">
    <property type="term" value="P:autophagy of mitochondrion"/>
    <property type="evidence" value="ECO:0007669"/>
    <property type="project" value="TreeGrafter"/>
</dbReference>
<proteinExistence type="inferred from homology"/>
<evidence type="ECO:0000313" key="10">
    <source>
        <dbReference type="Proteomes" id="UP000266188"/>
    </source>
</evidence>
<dbReference type="InterPro" id="IPR007240">
    <property type="entry name" value="Atg17"/>
</dbReference>
<dbReference type="GO" id="GO:0060090">
    <property type="term" value="F:molecular adaptor activity"/>
    <property type="evidence" value="ECO:0007669"/>
    <property type="project" value="TreeGrafter"/>
</dbReference>
<evidence type="ECO:0000256" key="2">
    <source>
        <dbReference type="ARBA" id="ARBA00013806"/>
    </source>
</evidence>
<evidence type="ECO:0000256" key="1">
    <source>
        <dbReference type="ARBA" id="ARBA00006259"/>
    </source>
</evidence>
<comment type="similarity">
    <text evidence="1 7">Belongs to the ATG17 family.</text>
</comment>
<organism evidence="9 10">
    <name type="scientific">Aspergillus sclerotialis</name>
    <dbReference type="NCBI Taxonomy" id="2070753"/>
    <lineage>
        <taxon>Eukaryota</taxon>
        <taxon>Fungi</taxon>
        <taxon>Dikarya</taxon>
        <taxon>Ascomycota</taxon>
        <taxon>Pezizomycotina</taxon>
        <taxon>Eurotiomycetes</taxon>
        <taxon>Eurotiomycetidae</taxon>
        <taxon>Eurotiales</taxon>
        <taxon>Aspergillaceae</taxon>
        <taxon>Aspergillus</taxon>
        <taxon>Aspergillus subgen. Polypaecilum</taxon>
    </lineage>
</organism>
<dbReference type="GO" id="GO:0034727">
    <property type="term" value="P:piecemeal microautophagy of the nucleus"/>
    <property type="evidence" value="ECO:0007669"/>
    <property type="project" value="TreeGrafter"/>
</dbReference>
<dbReference type="GO" id="GO:0030295">
    <property type="term" value="F:protein kinase activator activity"/>
    <property type="evidence" value="ECO:0007669"/>
    <property type="project" value="TreeGrafter"/>
</dbReference>